<feature type="domain" description="Peptidase M64 N-terminal" evidence="2">
    <location>
        <begin position="20"/>
        <end position="135"/>
    </location>
</feature>
<evidence type="ECO:0000256" key="1">
    <source>
        <dbReference type="SAM" id="SignalP"/>
    </source>
</evidence>
<dbReference type="InterPro" id="IPR024079">
    <property type="entry name" value="MetalloPept_cat_dom_sf"/>
</dbReference>
<dbReference type="GO" id="GO:0008237">
    <property type="term" value="F:metallopeptidase activity"/>
    <property type="evidence" value="ECO:0007669"/>
    <property type="project" value="InterPro"/>
</dbReference>
<feature type="signal peptide" evidence="1">
    <location>
        <begin position="1"/>
        <end position="18"/>
    </location>
</feature>
<comment type="caution">
    <text evidence="3">The sequence shown here is derived from an EMBL/GenBank/DDBJ whole genome shotgun (WGS) entry which is preliminary data.</text>
</comment>
<dbReference type="Proteomes" id="UP000278983">
    <property type="component" value="Unassembled WGS sequence"/>
</dbReference>
<dbReference type="InterPro" id="IPR032625">
    <property type="entry name" value="M64_N"/>
</dbReference>
<protein>
    <submittedName>
        <fullName evidence="3">Peptidase M64</fullName>
    </submittedName>
</protein>
<dbReference type="InterPro" id="IPR038171">
    <property type="entry name" value="M64_N_sf"/>
</dbReference>
<feature type="chain" id="PRO_5019209385" evidence="1">
    <location>
        <begin position="19"/>
        <end position="422"/>
    </location>
</feature>
<keyword evidence="1" id="KW-0732">Signal</keyword>
<accession>A0A432LII4</accession>
<evidence type="ECO:0000313" key="4">
    <source>
        <dbReference type="Proteomes" id="UP000278983"/>
    </source>
</evidence>
<dbReference type="Pfam" id="PF09471">
    <property type="entry name" value="Peptidase_M64"/>
    <property type="match status" value="1"/>
</dbReference>
<dbReference type="Gene3D" id="2.60.40.3250">
    <property type="entry name" value="Peptidase M64, N-terminal domain"/>
    <property type="match status" value="1"/>
</dbReference>
<proteinExistence type="predicted"/>
<name>A0A432LII4_9BACT</name>
<organism evidence="3 4">
    <name type="scientific">Prevotella koreensis</name>
    <dbReference type="NCBI Taxonomy" id="2490854"/>
    <lineage>
        <taxon>Bacteria</taxon>
        <taxon>Pseudomonadati</taxon>
        <taxon>Bacteroidota</taxon>
        <taxon>Bacteroidia</taxon>
        <taxon>Bacteroidales</taxon>
        <taxon>Prevotellaceae</taxon>
        <taxon>Prevotella</taxon>
    </lineage>
</organism>
<dbReference type="AlphaFoldDB" id="A0A432LII4"/>
<dbReference type="OrthoDB" id="127762at2"/>
<keyword evidence="4" id="KW-1185">Reference proteome</keyword>
<dbReference type="InterPro" id="IPR019026">
    <property type="entry name" value="Peptidase_M64_IgA"/>
</dbReference>
<dbReference type="Pfam" id="PF16217">
    <property type="entry name" value="M64_N"/>
    <property type="match status" value="1"/>
</dbReference>
<reference evidence="3 4" key="1">
    <citation type="submission" date="2018-12" db="EMBL/GenBank/DDBJ databases">
        <title>Genome sequencing of Prevotella sp. KCOM 3155 (= JS262).</title>
        <authorList>
            <person name="Kook J.-K."/>
            <person name="Park S.-N."/>
            <person name="Lim Y.K."/>
        </authorList>
    </citation>
    <scope>NUCLEOTIDE SEQUENCE [LARGE SCALE GENOMIC DNA]</scope>
    <source>
        <strain evidence="3 4">KCOM 3155</strain>
    </source>
</reference>
<sequence>MRTLFILMLCVVVNTAYSQNFDENFEDKTLRIDYIFSGNKSSQEISLDCMSLSSRWYGKRKKLSEVPVEGNGTIIVKDRSTSEVIYKNSFSTLFQEWLTTEEAGYITKAFENVFLIPMPKNVVDVTVELRNNRREPVATLTHVINPKDILIRHIGDYKTKHKTILQAADTTRCINIAFVAEGYTDAEMPIFLEDVYKSVGALFAHEPFISRQAAFNIIAVEASSEDSGTSVPRNGVWKRTALGSHFDTFYNERYLTTLHLKKLHDVLAGLPYEHIIILVNTDVYGGGGILNSYNLSAAHHPKTLPVVVHEFGHSFAGLADEYAYANEAIPMYPTDVEPWEPNITTMVDFKSKWAALIDKKTPIPTPDSKQFFNKVGVYEGAGYCLDGVYRGMQDCRMRTNENPDFCPICQQAIDRLISFYVE</sequence>
<evidence type="ECO:0000313" key="3">
    <source>
        <dbReference type="EMBL" id="RUL58976.1"/>
    </source>
</evidence>
<gene>
    <name evidence="3" type="ORF">EHV08_03800</name>
</gene>
<dbReference type="Gene3D" id="3.40.390.10">
    <property type="entry name" value="Collagenase (Catalytic Domain)"/>
    <property type="match status" value="1"/>
</dbReference>
<dbReference type="EMBL" id="RYYU01000001">
    <property type="protein sequence ID" value="RUL58976.1"/>
    <property type="molecule type" value="Genomic_DNA"/>
</dbReference>
<dbReference type="RefSeq" id="WP_126678118.1">
    <property type="nucleotide sequence ID" value="NZ_RYYU01000001.1"/>
</dbReference>
<evidence type="ECO:0000259" key="2">
    <source>
        <dbReference type="Pfam" id="PF16217"/>
    </source>
</evidence>